<comment type="similarity">
    <text evidence="1">Belongs to the cytochrome P450 family.</text>
</comment>
<evidence type="ECO:0000256" key="4">
    <source>
        <dbReference type="ARBA" id="ARBA00023002"/>
    </source>
</evidence>
<reference evidence="6" key="1">
    <citation type="submission" date="2019-12" db="EMBL/GenBank/DDBJ databases">
        <title>Genome sequencing and annotation of Brassica cretica.</title>
        <authorList>
            <person name="Studholme D.J."/>
            <person name="Sarris P."/>
        </authorList>
    </citation>
    <scope>NUCLEOTIDE SEQUENCE</scope>
    <source>
        <strain evidence="6">PFS-109/04</strain>
        <tissue evidence="6">Leaf</tissue>
    </source>
</reference>
<evidence type="ECO:0000256" key="1">
    <source>
        <dbReference type="ARBA" id="ARBA00010617"/>
    </source>
</evidence>
<dbReference type="Proteomes" id="UP000712600">
    <property type="component" value="Unassembled WGS sequence"/>
</dbReference>
<dbReference type="GO" id="GO:0004497">
    <property type="term" value="F:monooxygenase activity"/>
    <property type="evidence" value="ECO:0007669"/>
    <property type="project" value="InterPro"/>
</dbReference>
<proteinExistence type="inferred from homology"/>
<keyword evidence="4" id="KW-0560">Oxidoreductase</keyword>
<dbReference type="GO" id="GO:0016705">
    <property type="term" value="F:oxidoreductase activity, acting on paired donors, with incorporation or reduction of molecular oxygen"/>
    <property type="evidence" value="ECO:0007669"/>
    <property type="project" value="InterPro"/>
</dbReference>
<name>A0A8S9NFC4_BRACR</name>
<dbReference type="InterPro" id="IPR036396">
    <property type="entry name" value="Cyt_P450_sf"/>
</dbReference>
<dbReference type="PANTHER" id="PTHR47955">
    <property type="entry name" value="CYTOCHROME P450 FAMILY 71 PROTEIN"/>
    <property type="match status" value="1"/>
</dbReference>
<keyword evidence="2" id="KW-0349">Heme</keyword>
<dbReference type="PANTHER" id="PTHR47955:SF8">
    <property type="entry name" value="CYTOCHROME P450 71D11-LIKE"/>
    <property type="match status" value="1"/>
</dbReference>
<comment type="caution">
    <text evidence="6">The sequence shown here is derived from an EMBL/GenBank/DDBJ whole genome shotgun (WGS) entry which is preliminary data.</text>
</comment>
<protein>
    <submittedName>
        <fullName evidence="6">Uncharacterized protein</fullName>
    </submittedName>
</protein>
<dbReference type="GO" id="GO:0020037">
    <property type="term" value="F:heme binding"/>
    <property type="evidence" value="ECO:0007669"/>
    <property type="project" value="InterPro"/>
</dbReference>
<sequence>MTVVKHTKRRRCPCLPSSHGLSIIRNLHQLGELPHQSLLKLSKKFGPVMLLKSTVIIVSPETEKQVLRDHNLH</sequence>
<keyword evidence="5" id="KW-0408">Iron</keyword>
<dbReference type="SUPFAM" id="SSF48264">
    <property type="entry name" value="Cytochrome P450"/>
    <property type="match status" value="1"/>
</dbReference>
<evidence type="ECO:0000256" key="5">
    <source>
        <dbReference type="ARBA" id="ARBA00023004"/>
    </source>
</evidence>
<dbReference type="AlphaFoldDB" id="A0A8S9NFC4"/>
<evidence type="ECO:0000313" key="7">
    <source>
        <dbReference type="Proteomes" id="UP000712600"/>
    </source>
</evidence>
<evidence type="ECO:0000256" key="2">
    <source>
        <dbReference type="ARBA" id="ARBA00022617"/>
    </source>
</evidence>
<organism evidence="6 7">
    <name type="scientific">Brassica cretica</name>
    <name type="common">Mustard</name>
    <dbReference type="NCBI Taxonomy" id="69181"/>
    <lineage>
        <taxon>Eukaryota</taxon>
        <taxon>Viridiplantae</taxon>
        <taxon>Streptophyta</taxon>
        <taxon>Embryophyta</taxon>
        <taxon>Tracheophyta</taxon>
        <taxon>Spermatophyta</taxon>
        <taxon>Magnoliopsida</taxon>
        <taxon>eudicotyledons</taxon>
        <taxon>Gunneridae</taxon>
        <taxon>Pentapetalae</taxon>
        <taxon>rosids</taxon>
        <taxon>malvids</taxon>
        <taxon>Brassicales</taxon>
        <taxon>Brassicaceae</taxon>
        <taxon>Brassiceae</taxon>
        <taxon>Brassica</taxon>
    </lineage>
</organism>
<keyword evidence="3" id="KW-0479">Metal-binding</keyword>
<evidence type="ECO:0000256" key="3">
    <source>
        <dbReference type="ARBA" id="ARBA00022723"/>
    </source>
</evidence>
<dbReference type="GO" id="GO:0005506">
    <property type="term" value="F:iron ion binding"/>
    <property type="evidence" value="ECO:0007669"/>
    <property type="project" value="InterPro"/>
</dbReference>
<dbReference type="EMBL" id="QGKX02001621">
    <property type="protein sequence ID" value="KAF3500946.1"/>
    <property type="molecule type" value="Genomic_DNA"/>
</dbReference>
<gene>
    <name evidence="6" type="ORF">F2Q69_00042720</name>
</gene>
<evidence type="ECO:0000313" key="6">
    <source>
        <dbReference type="EMBL" id="KAF3500946.1"/>
    </source>
</evidence>
<accession>A0A8S9NFC4</accession>
<dbReference type="Gene3D" id="1.10.630.10">
    <property type="entry name" value="Cytochrome P450"/>
    <property type="match status" value="1"/>
</dbReference>